<name>A0A372M6E2_9ACTN</name>
<comment type="caution">
    <text evidence="1">The sequence shown here is derived from an EMBL/GenBank/DDBJ whole genome shotgun (WGS) entry which is preliminary data.</text>
</comment>
<protein>
    <submittedName>
        <fullName evidence="1">Uncharacterized protein</fullName>
    </submittedName>
</protein>
<dbReference type="AlphaFoldDB" id="A0A372M6E2"/>
<reference evidence="1 2" key="1">
    <citation type="submission" date="2018-08" db="EMBL/GenBank/DDBJ databases">
        <title>Isolation, diversity and antifungal activity of Actinobacteria from wheat.</title>
        <authorList>
            <person name="Han C."/>
        </authorList>
    </citation>
    <scope>NUCLEOTIDE SEQUENCE [LARGE SCALE GENOMIC DNA]</scope>
    <source>
        <strain evidence="1 2">NEAU-YY421</strain>
    </source>
</reference>
<keyword evidence="2" id="KW-1185">Reference proteome</keyword>
<organism evidence="1 2">
    <name type="scientific">Streptomyces triticagri</name>
    <dbReference type="NCBI Taxonomy" id="2293568"/>
    <lineage>
        <taxon>Bacteria</taxon>
        <taxon>Bacillati</taxon>
        <taxon>Actinomycetota</taxon>
        <taxon>Actinomycetes</taxon>
        <taxon>Kitasatosporales</taxon>
        <taxon>Streptomycetaceae</taxon>
        <taxon>Streptomyces</taxon>
    </lineage>
</organism>
<evidence type="ECO:0000313" key="1">
    <source>
        <dbReference type="EMBL" id="RFU86023.1"/>
    </source>
</evidence>
<accession>A0A372M6E2</accession>
<sequence length="59" mass="6325">MPSTPPTPTTARSADALNEQIRALMTASAGRLNDAQRKEYQVLVEAWSAAVRAELVKAA</sequence>
<proteinExistence type="predicted"/>
<gene>
    <name evidence="1" type="ORF">DY218_14035</name>
</gene>
<evidence type="ECO:0000313" key="2">
    <source>
        <dbReference type="Proteomes" id="UP000263094"/>
    </source>
</evidence>
<dbReference type="EMBL" id="QUAK01000076">
    <property type="protein sequence ID" value="RFU86023.1"/>
    <property type="molecule type" value="Genomic_DNA"/>
</dbReference>
<dbReference type="Proteomes" id="UP000263094">
    <property type="component" value="Unassembled WGS sequence"/>
</dbReference>